<dbReference type="eggNOG" id="COG3951">
    <property type="taxonomic scope" value="Bacteria"/>
</dbReference>
<reference evidence="3" key="1">
    <citation type="submission" date="2010-10" db="EMBL/GenBank/DDBJ databases">
        <title>The complete genome of Halanaerobium praevalens DSM 2228.</title>
        <authorList>
            <consortium name="US DOE Joint Genome Institute (JGI-PGF)"/>
            <person name="Lucas S."/>
            <person name="Copeland A."/>
            <person name="Lapidus A."/>
            <person name="Glavina del Rio T."/>
            <person name="Dalin E."/>
            <person name="Tice H."/>
            <person name="Bruce D."/>
            <person name="Goodwin L."/>
            <person name="Pitluck S."/>
            <person name="Kyrpides N."/>
            <person name="Mavromatis K."/>
            <person name="Ivanova N."/>
            <person name="Ovchinnikova G."/>
            <person name="Chertkov O."/>
            <person name="Detter J.C."/>
            <person name="Han C."/>
            <person name="Larimer F."/>
            <person name="Land M."/>
            <person name="Hauser L."/>
            <person name="Markowitz V."/>
            <person name="Cheng J.-F."/>
            <person name="Hugenholtz P."/>
            <person name="Woyke T."/>
            <person name="Wu D."/>
            <person name="Tindall B."/>
            <person name="Pomrenke H.G."/>
            <person name="Brambilla E."/>
            <person name="Klenk H.-P."/>
            <person name="Eisen J.A."/>
        </authorList>
    </citation>
    <scope>NUCLEOTIDE SEQUENCE [LARGE SCALE GENOMIC DNA]</scope>
    <source>
        <strain evidence="3">ATCC 33744 / DSM 2228 / GSL</strain>
    </source>
</reference>
<keyword evidence="3" id="KW-1185">Reference proteome</keyword>
<dbReference type="RefSeq" id="WP_014552763.1">
    <property type="nucleotide sequence ID" value="NC_017455.1"/>
</dbReference>
<feature type="domain" description="Flagellar protein FlgJ N-terminal" evidence="1">
    <location>
        <begin position="55"/>
        <end position="91"/>
    </location>
</feature>
<organism evidence="2 3">
    <name type="scientific">Halanaerobium praevalens (strain ATCC 33744 / DSM 2228 / GSL)</name>
    <dbReference type="NCBI Taxonomy" id="572479"/>
    <lineage>
        <taxon>Bacteria</taxon>
        <taxon>Bacillati</taxon>
        <taxon>Bacillota</taxon>
        <taxon>Clostridia</taxon>
        <taxon>Halanaerobiales</taxon>
        <taxon>Halanaerobiaceae</taxon>
        <taxon>Halanaerobium</taxon>
    </lineage>
</organism>
<protein>
    <recommendedName>
        <fullName evidence="1">Flagellar protein FlgJ N-terminal domain-containing protein</fullName>
    </recommendedName>
</protein>
<evidence type="ECO:0000313" key="3">
    <source>
        <dbReference type="Proteomes" id="UP000006866"/>
    </source>
</evidence>
<sequence>MKINNNYHQMAQYQLNNQKDLAAQAKLQKNSNSEEKLEKVAEEFSSIFIEKMFASMKKTLADDKMVDGGYAEDVFSDMLYKEYSQMAGQQGVLAELNQALVQQLKES</sequence>
<dbReference type="PATRIC" id="fig|572479.3.peg.582"/>
<dbReference type="EMBL" id="CP002175">
    <property type="protein sequence ID" value="ADO76730.1"/>
    <property type="molecule type" value="Genomic_DNA"/>
</dbReference>
<name>E3DPQ5_HALPG</name>
<dbReference type="AlphaFoldDB" id="E3DPQ5"/>
<dbReference type="InterPro" id="IPR019301">
    <property type="entry name" value="Flagellar_prot_FlgJ_N"/>
</dbReference>
<dbReference type="HOGENOM" id="CLU_155700_0_2_9"/>
<evidence type="ECO:0000259" key="1">
    <source>
        <dbReference type="Pfam" id="PF10135"/>
    </source>
</evidence>
<evidence type="ECO:0000313" key="2">
    <source>
        <dbReference type="EMBL" id="ADO76730.1"/>
    </source>
</evidence>
<dbReference type="Proteomes" id="UP000006866">
    <property type="component" value="Chromosome"/>
</dbReference>
<dbReference type="KEGG" id="hpk:Hprae_0576"/>
<reference evidence="2 3" key="2">
    <citation type="journal article" date="2011" name="Stand. Genomic Sci.">
        <title>Complete genome sequence of the extremely halophilic Halanaerobium praevalens type strain (GSL).</title>
        <authorList>
            <person name="Ivanova N."/>
            <person name="Sikorski J."/>
            <person name="Chertkov O."/>
            <person name="Nolan M."/>
            <person name="Lucas S."/>
            <person name="Hammon N."/>
            <person name="Deshpande S."/>
            <person name="Cheng J.F."/>
            <person name="Tapia R."/>
            <person name="Han C."/>
            <person name="Goodwin L."/>
            <person name="Pitluck S."/>
            <person name="Huntemann M."/>
            <person name="Liolios K."/>
            <person name="Pagani I."/>
            <person name="Mavromatis K."/>
            <person name="Ovchinikova G."/>
            <person name="Pati A."/>
            <person name="Chen A."/>
            <person name="Palaniappan K."/>
            <person name="Land M."/>
            <person name="Hauser L."/>
            <person name="Brambilla E.M."/>
            <person name="Kannan K.P."/>
            <person name="Rohde M."/>
            <person name="Tindall B.J."/>
            <person name="Goker M."/>
            <person name="Detter J.C."/>
            <person name="Woyke T."/>
            <person name="Bristow J."/>
            <person name="Eisen J.A."/>
            <person name="Markowitz V."/>
            <person name="Hugenholtz P."/>
            <person name="Kyrpides N.C."/>
            <person name="Klenk H.P."/>
            <person name="Lapidus A."/>
        </authorList>
    </citation>
    <scope>NUCLEOTIDE SEQUENCE [LARGE SCALE GENOMIC DNA]</scope>
    <source>
        <strain evidence="3">ATCC 33744 / DSM 2228 / GSL</strain>
    </source>
</reference>
<dbReference type="STRING" id="572479.Hprae_0576"/>
<accession>E3DPQ5</accession>
<gene>
    <name evidence="2" type="ordered locus">Hprae_0576</name>
</gene>
<proteinExistence type="predicted"/>
<dbReference type="Pfam" id="PF10135">
    <property type="entry name" value="Rod-binding"/>
    <property type="match status" value="1"/>
</dbReference>